<dbReference type="RefSeq" id="XP_041548556.1">
    <property type="nucleotide sequence ID" value="XM_041681632.1"/>
</dbReference>
<proteinExistence type="predicted"/>
<dbReference type="GeneID" id="64966115"/>
<accession>A0A7R8A3E6</accession>
<dbReference type="AlphaFoldDB" id="A0A7R8A3E6"/>
<dbReference type="KEGG" id="aluc:AKAW2_80595A"/>
<keyword evidence="2" id="KW-1185">Reference proteome</keyword>
<reference evidence="1" key="1">
    <citation type="submission" date="2021-01" db="EMBL/GenBank/DDBJ databases">
        <authorList>
            <consortium name="Aspergillus luchuensis mut. kawachii IFO 4304 genome sequencing consortium"/>
            <person name="Kazuki M."/>
            <person name="Futagami T."/>
        </authorList>
    </citation>
    <scope>NUCLEOTIDE SEQUENCE</scope>
    <source>
        <strain evidence="1">IFO 4308</strain>
    </source>
</reference>
<evidence type="ECO:0000313" key="1">
    <source>
        <dbReference type="EMBL" id="BCS04794.1"/>
    </source>
</evidence>
<protein>
    <submittedName>
        <fullName evidence="1">Uncharacterized protein</fullName>
    </submittedName>
</protein>
<dbReference type="EMBL" id="AP024432">
    <property type="protein sequence ID" value="BCS04794.1"/>
    <property type="molecule type" value="Genomic_DNA"/>
</dbReference>
<gene>
    <name evidence="1" type="ORF">AKAW2_80595A</name>
</gene>
<name>A0A7R8A3E6_ASPKA</name>
<sequence>MDGFRPPGWDCHCSLGCSNDHPRFLSASPLRMESSFEKKTCLTLTESKLLHEKNKPFLYFVPAVRPSVSPSKPFLPPSASKKENLVSRLEWMEKAEFRFAGPVWLRL</sequence>
<dbReference type="Proteomes" id="UP000661280">
    <property type="component" value="Chromosome 8"/>
</dbReference>
<evidence type="ECO:0000313" key="2">
    <source>
        <dbReference type="Proteomes" id="UP000661280"/>
    </source>
</evidence>
<organism evidence="1 2">
    <name type="scientific">Aspergillus kawachii</name>
    <name type="common">White koji mold</name>
    <name type="synonym">Aspergillus awamori var. kawachi</name>
    <dbReference type="NCBI Taxonomy" id="1069201"/>
    <lineage>
        <taxon>Eukaryota</taxon>
        <taxon>Fungi</taxon>
        <taxon>Dikarya</taxon>
        <taxon>Ascomycota</taxon>
        <taxon>Pezizomycotina</taxon>
        <taxon>Eurotiomycetes</taxon>
        <taxon>Eurotiomycetidae</taxon>
        <taxon>Eurotiales</taxon>
        <taxon>Aspergillaceae</taxon>
        <taxon>Aspergillus</taxon>
        <taxon>Aspergillus subgen. Circumdati</taxon>
    </lineage>
</organism>
<reference evidence="1" key="2">
    <citation type="submission" date="2021-02" db="EMBL/GenBank/DDBJ databases">
        <title>Aspergillus luchuensis mut. kawachii IFO 4304 genome sequence.</title>
        <authorList>
            <person name="Mori K."/>
            <person name="Kadooka C."/>
            <person name="Goto M."/>
            <person name="Futagami T."/>
        </authorList>
    </citation>
    <scope>NUCLEOTIDE SEQUENCE</scope>
    <source>
        <strain evidence="1">IFO 4308</strain>
    </source>
</reference>